<dbReference type="AlphaFoldDB" id="A0A1J7BKG8"/>
<evidence type="ECO:0000259" key="8">
    <source>
        <dbReference type="PROSITE" id="PS50850"/>
    </source>
</evidence>
<keyword evidence="4 7" id="KW-1133">Transmembrane helix</keyword>
<dbReference type="GO" id="GO:0046677">
    <property type="term" value="P:response to antibiotic"/>
    <property type="evidence" value="ECO:0007669"/>
    <property type="project" value="UniProtKB-KW"/>
</dbReference>
<dbReference type="Pfam" id="PF07690">
    <property type="entry name" value="MFS_1"/>
    <property type="match status" value="1"/>
</dbReference>
<evidence type="ECO:0000256" key="4">
    <source>
        <dbReference type="ARBA" id="ARBA00022989"/>
    </source>
</evidence>
<feature type="domain" description="Major facilitator superfamily (MFS) profile" evidence="8">
    <location>
        <begin position="28"/>
        <end position="510"/>
    </location>
</feature>
<feature type="transmembrane region" description="Helical" evidence="7">
    <location>
        <begin position="374"/>
        <end position="398"/>
    </location>
</feature>
<feature type="transmembrane region" description="Helical" evidence="7">
    <location>
        <begin position="26"/>
        <end position="51"/>
    </location>
</feature>
<evidence type="ECO:0000256" key="1">
    <source>
        <dbReference type="ARBA" id="ARBA00004651"/>
    </source>
</evidence>
<evidence type="ECO:0000313" key="9">
    <source>
        <dbReference type="EMBL" id="OIV39175.1"/>
    </source>
</evidence>
<feature type="transmembrane region" description="Helical" evidence="7">
    <location>
        <begin position="418"/>
        <end position="436"/>
    </location>
</feature>
<keyword evidence="2" id="KW-0813">Transport</keyword>
<reference evidence="9 10" key="1">
    <citation type="submission" date="2016-10" db="EMBL/GenBank/DDBJ databases">
        <title>Genome sequence of Streptomyces gilvigriseus MUSC 26.</title>
        <authorList>
            <person name="Lee L.-H."/>
            <person name="Ser H.-L."/>
        </authorList>
    </citation>
    <scope>NUCLEOTIDE SEQUENCE [LARGE SCALE GENOMIC DNA]</scope>
    <source>
        <strain evidence="9 10">MUSC 26</strain>
    </source>
</reference>
<evidence type="ECO:0000256" key="2">
    <source>
        <dbReference type="ARBA" id="ARBA00022448"/>
    </source>
</evidence>
<dbReference type="OrthoDB" id="9781469at2"/>
<dbReference type="InterPro" id="IPR036259">
    <property type="entry name" value="MFS_trans_sf"/>
</dbReference>
<gene>
    <name evidence="9" type="ORF">BIV57_01975</name>
</gene>
<evidence type="ECO:0000256" key="5">
    <source>
        <dbReference type="ARBA" id="ARBA00023136"/>
    </source>
</evidence>
<dbReference type="Gene3D" id="1.20.1250.20">
    <property type="entry name" value="MFS general substrate transporter like domains"/>
    <property type="match status" value="1"/>
</dbReference>
<feature type="transmembrane region" description="Helical" evidence="7">
    <location>
        <begin position="93"/>
        <end position="112"/>
    </location>
</feature>
<feature type="transmembrane region" description="Helical" evidence="7">
    <location>
        <begin position="118"/>
        <end position="141"/>
    </location>
</feature>
<proteinExistence type="predicted"/>
<dbReference type="EMBL" id="MLCF01000005">
    <property type="protein sequence ID" value="OIV39175.1"/>
    <property type="molecule type" value="Genomic_DNA"/>
</dbReference>
<protein>
    <submittedName>
        <fullName evidence="9">MFS transporter</fullName>
    </submittedName>
</protein>
<dbReference type="InterPro" id="IPR011701">
    <property type="entry name" value="MFS"/>
</dbReference>
<feature type="transmembrane region" description="Helical" evidence="7">
    <location>
        <begin position="484"/>
        <end position="507"/>
    </location>
</feature>
<dbReference type="PANTHER" id="PTHR42718:SF9">
    <property type="entry name" value="MAJOR FACILITATOR SUPERFAMILY MULTIDRUG TRANSPORTER MFSC"/>
    <property type="match status" value="1"/>
</dbReference>
<dbReference type="STRING" id="1428644.BIV57_01975"/>
<feature type="transmembrane region" description="Helical" evidence="7">
    <location>
        <begin position="215"/>
        <end position="233"/>
    </location>
</feature>
<evidence type="ECO:0000256" key="3">
    <source>
        <dbReference type="ARBA" id="ARBA00022692"/>
    </source>
</evidence>
<name>A0A1J7BKG8_9ACTN</name>
<keyword evidence="10" id="KW-1185">Reference proteome</keyword>
<accession>A0A1J7BKG8</accession>
<feature type="transmembrane region" description="Helical" evidence="7">
    <location>
        <begin position="342"/>
        <end position="362"/>
    </location>
</feature>
<dbReference type="Gene3D" id="1.20.1720.10">
    <property type="entry name" value="Multidrug resistance protein D"/>
    <property type="match status" value="1"/>
</dbReference>
<evidence type="ECO:0000256" key="6">
    <source>
        <dbReference type="ARBA" id="ARBA00023251"/>
    </source>
</evidence>
<dbReference type="Proteomes" id="UP000243342">
    <property type="component" value="Unassembled WGS sequence"/>
</dbReference>
<feature type="transmembrane region" description="Helical" evidence="7">
    <location>
        <begin position="63"/>
        <end position="81"/>
    </location>
</feature>
<comment type="caution">
    <text evidence="9">The sequence shown here is derived from an EMBL/GenBank/DDBJ whole genome shotgun (WGS) entry which is preliminary data.</text>
</comment>
<sequence length="519" mass="53599">MTATRLVPAGDRQHRLSPPGGAKNRWLALAVICVGTMMAFVNVSSTIGALTRIQTDLQSSPTSIVWITSAYSLAVASLILAAGTLSDRLGRRLLFGLGVLFFIIGSATAFRADTTGMLIAAQAIIGVGGAMLLPSGLAIVSHEFSAPRQRTEAVSIWAGSSGLGLAVGPLGSGAILTHYSWHAIFVINIVLGAIALAGAVFLIPDSRHPGRRLDPVGLVLGTLTVATLTFGIIEGKTLGYGSATIVTAYAISAAGLAMLIWYESKHPDPMLDVRLFRSGSFSAVMAVAATSMIGFTGTALMTVLYLQHVQDLSALGAGVRSLVMFVPFIVVSAVAGRLVHRIGFKFMLTVGLLAMGGGILALRWTQAGPDFSHVWPGLLIVGIGGGLLVAPSTAAAVISVPASQAGMASSAVNMFRQLGNVLGASILGTILTSQFADNLTPDLARSGVPGPAIAQIADGAKHGRDASGLPAQVQDIVRHAFNDAFHTGVLVAGLFVLAIAVPTVLFVRHRPEALQPATR</sequence>
<comment type="subcellular location">
    <subcellularLocation>
        <location evidence="1">Cell membrane</location>
        <topology evidence="1">Multi-pass membrane protein</topology>
    </subcellularLocation>
</comment>
<dbReference type="InterPro" id="IPR005829">
    <property type="entry name" value="Sugar_transporter_CS"/>
</dbReference>
<evidence type="ECO:0000256" key="7">
    <source>
        <dbReference type="SAM" id="Phobius"/>
    </source>
</evidence>
<evidence type="ECO:0000313" key="10">
    <source>
        <dbReference type="Proteomes" id="UP000243342"/>
    </source>
</evidence>
<dbReference type="CDD" id="cd17321">
    <property type="entry name" value="MFS_MMR_MDR_like"/>
    <property type="match status" value="1"/>
</dbReference>
<feature type="transmembrane region" description="Helical" evidence="7">
    <location>
        <begin position="239"/>
        <end position="262"/>
    </location>
</feature>
<dbReference type="GO" id="GO:0005886">
    <property type="term" value="C:plasma membrane"/>
    <property type="evidence" value="ECO:0007669"/>
    <property type="project" value="UniProtKB-SubCell"/>
</dbReference>
<dbReference type="PROSITE" id="PS00216">
    <property type="entry name" value="SUGAR_TRANSPORT_1"/>
    <property type="match status" value="1"/>
</dbReference>
<feature type="transmembrane region" description="Helical" evidence="7">
    <location>
        <begin position="283"/>
        <end position="306"/>
    </location>
</feature>
<feature type="transmembrane region" description="Helical" evidence="7">
    <location>
        <begin position="181"/>
        <end position="203"/>
    </location>
</feature>
<dbReference type="PANTHER" id="PTHR42718">
    <property type="entry name" value="MAJOR FACILITATOR SUPERFAMILY MULTIDRUG TRANSPORTER MFSC"/>
    <property type="match status" value="1"/>
</dbReference>
<dbReference type="InterPro" id="IPR020846">
    <property type="entry name" value="MFS_dom"/>
</dbReference>
<dbReference type="RefSeq" id="WP_071654859.1">
    <property type="nucleotide sequence ID" value="NZ_MLCF01000005.1"/>
</dbReference>
<feature type="transmembrane region" description="Helical" evidence="7">
    <location>
        <begin position="312"/>
        <end position="335"/>
    </location>
</feature>
<dbReference type="GO" id="GO:0022857">
    <property type="term" value="F:transmembrane transporter activity"/>
    <property type="evidence" value="ECO:0007669"/>
    <property type="project" value="InterPro"/>
</dbReference>
<dbReference type="PROSITE" id="PS50850">
    <property type="entry name" value="MFS"/>
    <property type="match status" value="1"/>
</dbReference>
<keyword evidence="3 7" id="KW-0812">Transmembrane</keyword>
<keyword evidence="6" id="KW-0046">Antibiotic resistance</keyword>
<feature type="transmembrane region" description="Helical" evidence="7">
    <location>
        <begin position="153"/>
        <end position="175"/>
    </location>
</feature>
<keyword evidence="5 7" id="KW-0472">Membrane</keyword>
<organism evidence="9 10">
    <name type="scientific">Mangrovactinospora gilvigrisea</name>
    <dbReference type="NCBI Taxonomy" id="1428644"/>
    <lineage>
        <taxon>Bacteria</taxon>
        <taxon>Bacillati</taxon>
        <taxon>Actinomycetota</taxon>
        <taxon>Actinomycetes</taxon>
        <taxon>Kitasatosporales</taxon>
        <taxon>Streptomycetaceae</taxon>
        <taxon>Mangrovactinospora</taxon>
    </lineage>
</organism>
<dbReference type="SUPFAM" id="SSF103473">
    <property type="entry name" value="MFS general substrate transporter"/>
    <property type="match status" value="1"/>
</dbReference>